<dbReference type="EMBL" id="FOAN01000004">
    <property type="protein sequence ID" value="SEL60171.1"/>
    <property type="molecule type" value="Genomic_DNA"/>
</dbReference>
<dbReference type="Proteomes" id="UP000199664">
    <property type="component" value="Unassembled WGS sequence"/>
</dbReference>
<keyword evidence="12 13" id="KW-0472">Membrane</keyword>
<evidence type="ECO:0000256" key="13">
    <source>
        <dbReference type="SAM" id="Phobius"/>
    </source>
</evidence>
<dbReference type="InterPro" id="IPR011009">
    <property type="entry name" value="Kinase-like_dom_sf"/>
</dbReference>
<keyword evidence="8" id="KW-0547">Nucleotide-binding</keyword>
<keyword evidence="7 13" id="KW-0812">Transmembrane</keyword>
<keyword evidence="16" id="KW-1185">Reference proteome</keyword>
<evidence type="ECO:0000256" key="2">
    <source>
        <dbReference type="ARBA" id="ARBA00009670"/>
    </source>
</evidence>
<evidence type="ECO:0000256" key="11">
    <source>
        <dbReference type="ARBA" id="ARBA00022989"/>
    </source>
</evidence>
<dbReference type="Pfam" id="PF03109">
    <property type="entry name" value="ABC1"/>
    <property type="match status" value="1"/>
</dbReference>
<dbReference type="SUPFAM" id="SSF56112">
    <property type="entry name" value="Protein kinase-like (PK-like)"/>
    <property type="match status" value="1"/>
</dbReference>
<keyword evidence="10" id="KW-0067">ATP-binding</keyword>
<evidence type="ECO:0000256" key="7">
    <source>
        <dbReference type="ARBA" id="ARBA00022692"/>
    </source>
</evidence>
<keyword evidence="4" id="KW-0997">Cell inner membrane</keyword>
<organism evidence="15 16">
    <name type="scientific">Bosea lupini</name>
    <dbReference type="NCBI Taxonomy" id="1036779"/>
    <lineage>
        <taxon>Bacteria</taxon>
        <taxon>Pseudomonadati</taxon>
        <taxon>Pseudomonadota</taxon>
        <taxon>Alphaproteobacteria</taxon>
        <taxon>Hyphomicrobiales</taxon>
        <taxon>Boseaceae</taxon>
        <taxon>Bosea</taxon>
    </lineage>
</organism>
<keyword evidence="6" id="KW-0831">Ubiquinone biosynthesis</keyword>
<evidence type="ECO:0000256" key="10">
    <source>
        <dbReference type="ARBA" id="ARBA00022840"/>
    </source>
</evidence>
<sequence length="539" mass="59356">MDGWGKPDHDEEGAFRVAIGMISALAHLARSARVGFVLAREGALALVDPSVLPPAARGLIALGRLIERRGAGSSATRLAAALTRLGPSYVKFGQFLATRPDVVGMKIAEDLSALQDRMAPFPMAQARAAIEAAHGKPAEAIFAEFGEPVAAASIAQVHRARRKDGSEVAVKILRPGIRDRFHRDLAAMRFGAQLAESRSPEARRLRFVAIVETLARSVTMEMDLRLEAAALSEFAENTREDADFRVPVPDWQLTAREILVDEWIDGIRLSDVEALRAAGHDMVALGRNVIQSFLRHAIRDGFFHADMHPGNLFVDAQGRLVAVDGGIMGRLGHKERRFLAEILFGFITRDYRRVAEVHFEAGYVPPHHSVDDFAQAIRAVGEPIHDKRADEISMAKVLTLLFEITGLFDMATRTELVMLQKTMVVVEGVARTLDPHLDMWTTAEPVVRDWLTRNLGPIGRIEDAGRSVRTLAVSLANLPETVGRAERVLGQLEESSRHGFSLDEASIQAIGRAEAARNRWGNWALWLIAALLAWIVFFD</sequence>
<evidence type="ECO:0000256" key="8">
    <source>
        <dbReference type="ARBA" id="ARBA00022741"/>
    </source>
</evidence>
<feature type="transmembrane region" description="Helical" evidence="13">
    <location>
        <begin position="520"/>
        <end position="538"/>
    </location>
</feature>
<evidence type="ECO:0000256" key="4">
    <source>
        <dbReference type="ARBA" id="ARBA00022519"/>
    </source>
</evidence>
<keyword evidence="11 13" id="KW-1133">Transmembrane helix</keyword>
<evidence type="ECO:0000256" key="1">
    <source>
        <dbReference type="ARBA" id="ARBA00005020"/>
    </source>
</evidence>
<keyword evidence="3" id="KW-1003">Cell membrane</keyword>
<evidence type="ECO:0000256" key="3">
    <source>
        <dbReference type="ARBA" id="ARBA00022475"/>
    </source>
</evidence>
<dbReference type="CDD" id="cd13972">
    <property type="entry name" value="UbiB"/>
    <property type="match status" value="1"/>
</dbReference>
<dbReference type="InterPro" id="IPR004147">
    <property type="entry name" value="ABC1_dom"/>
</dbReference>
<dbReference type="InterPro" id="IPR045308">
    <property type="entry name" value="UbiB_bact"/>
</dbReference>
<dbReference type="PANTHER" id="PTHR10566">
    <property type="entry name" value="CHAPERONE-ACTIVITY OF BC1 COMPLEX CABC1 -RELATED"/>
    <property type="match status" value="1"/>
</dbReference>
<feature type="domain" description="Protein kinase" evidence="14">
    <location>
        <begin position="143"/>
        <end position="459"/>
    </location>
</feature>
<accession>A0A1H7RIT9</accession>
<evidence type="ECO:0000256" key="9">
    <source>
        <dbReference type="ARBA" id="ARBA00022777"/>
    </source>
</evidence>
<dbReference type="GO" id="GO:0005524">
    <property type="term" value="F:ATP binding"/>
    <property type="evidence" value="ECO:0007669"/>
    <property type="project" value="UniProtKB-KW"/>
</dbReference>
<protein>
    <submittedName>
        <fullName evidence="15">2-octaprenylphenol hydroxylase</fullName>
    </submittedName>
</protein>
<comment type="pathway">
    <text evidence="1">Cofactor biosynthesis; ubiquinone biosynthesis [regulation].</text>
</comment>
<evidence type="ECO:0000313" key="16">
    <source>
        <dbReference type="Proteomes" id="UP000199664"/>
    </source>
</evidence>
<dbReference type="InterPro" id="IPR000719">
    <property type="entry name" value="Prot_kinase_dom"/>
</dbReference>
<dbReference type="NCBIfam" id="TIGR01982">
    <property type="entry name" value="UbiB"/>
    <property type="match status" value="1"/>
</dbReference>
<dbReference type="InterPro" id="IPR050154">
    <property type="entry name" value="UbiB_kinase"/>
</dbReference>
<keyword evidence="5" id="KW-0808">Transferase</keyword>
<evidence type="ECO:0000256" key="5">
    <source>
        <dbReference type="ARBA" id="ARBA00022679"/>
    </source>
</evidence>
<reference evidence="16" key="1">
    <citation type="submission" date="2016-10" db="EMBL/GenBank/DDBJ databases">
        <authorList>
            <person name="Varghese N."/>
            <person name="Submissions S."/>
        </authorList>
    </citation>
    <scope>NUCLEOTIDE SEQUENCE [LARGE SCALE GENOMIC DNA]</scope>
    <source>
        <strain evidence="16">LMG 26383,CCUG 61248,R- 45681</strain>
    </source>
</reference>
<dbReference type="STRING" id="1036779.SAMN04515666_104418"/>
<dbReference type="PANTHER" id="PTHR10566:SF113">
    <property type="entry name" value="PROTEIN ACTIVITY OF BC1 COMPLEX KINASE 7, CHLOROPLASTIC"/>
    <property type="match status" value="1"/>
</dbReference>
<evidence type="ECO:0000256" key="12">
    <source>
        <dbReference type="ARBA" id="ARBA00023136"/>
    </source>
</evidence>
<dbReference type="PROSITE" id="PS50011">
    <property type="entry name" value="PROTEIN_KINASE_DOM"/>
    <property type="match status" value="1"/>
</dbReference>
<evidence type="ECO:0000313" key="15">
    <source>
        <dbReference type="EMBL" id="SEL60171.1"/>
    </source>
</evidence>
<evidence type="ECO:0000256" key="6">
    <source>
        <dbReference type="ARBA" id="ARBA00022688"/>
    </source>
</evidence>
<comment type="similarity">
    <text evidence="2">Belongs to the protein kinase superfamily. ADCK protein kinase family.</text>
</comment>
<dbReference type="InterPro" id="IPR010232">
    <property type="entry name" value="UbiB"/>
</dbReference>
<keyword evidence="9" id="KW-0418">Kinase</keyword>
<dbReference type="UniPathway" id="UPA00232"/>
<gene>
    <name evidence="15" type="ORF">SAMN04515666_104418</name>
</gene>
<dbReference type="GO" id="GO:0006744">
    <property type="term" value="P:ubiquinone biosynthetic process"/>
    <property type="evidence" value="ECO:0007669"/>
    <property type="project" value="UniProtKB-UniPathway"/>
</dbReference>
<dbReference type="AlphaFoldDB" id="A0A1H7RIT9"/>
<dbReference type="GO" id="GO:0004672">
    <property type="term" value="F:protein kinase activity"/>
    <property type="evidence" value="ECO:0007669"/>
    <property type="project" value="InterPro"/>
</dbReference>
<name>A0A1H7RIT9_9HYPH</name>
<evidence type="ECO:0000259" key="14">
    <source>
        <dbReference type="PROSITE" id="PS50011"/>
    </source>
</evidence>
<proteinExistence type="inferred from homology"/>